<dbReference type="InterPro" id="IPR001932">
    <property type="entry name" value="PPM-type_phosphatase-like_dom"/>
</dbReference>
<dbReference type="Pfam" id="PF13672">
    <property type="entry name" value="PP2C_2"/>
    <property type="match status" value="1"/>
</dbReference>
<feature type="domain" description="PPM-type phosphatase" evidence="1">
    <location>
        <begin position="42"/>
        <end position="234"/>
    </location>
</feature>
<name>A0A5D4K9Z0_9BACI</name>
<gene>
    <name evidence="2" type="ORF">FZC79_16055</name>
</gene>
<protein>
    <submittedName>
        <fullName evidence="2">Protein phosphatase 2C domain-containing protein</fullName>
    </submittedName>
</protein>
<dbReference type="SUPFAM" id="SSF81606">
    <property type="entry name" value="PP2C-like"/>
    <property type="match status" value="1"/>
</dbReference>
<dbReference type="EMBL" id="VTEH01000014">
    <property type="protein sequence ID" value="TYR73972.1"/>
    <property type="molecule type" value="Genomic_DNA"/>
</dbReference>
<comment type="caution">
    <text evidence="2">The sequence shown here is derived from an EMBL/GenBank/DDBJ whole genome shotgun (WGS) entry which is preliminary data.</text>
</comment>
<sequence length="265" mass="30025">MIEQYKWVGSDKHFVDQIHLKEIGGVIAGHFGGNSTSGQTKNEDGCLVWVDKKKGWEFALLLDAHSTAQSAELVIKEIHSQKEIISKIMTLEIADCFEKMNELILSIFNEKAFKEACKTIQGETACLFAIRKDNYLYWFSVGDCLLHLYNPDLAKMGEYQQNHRSFYEWVGRNSTFNKAVPTYSSGIKELRAGVNHILLTTDGLTECPGTNFDQPHEIFSVFEGTTNQEGVQKLLESIRDNNVRDSTTILSWRIETSKEATMPSD</sequence>
<organism evidence="2 3">
    <name type="scientific">Rossellomorea vietnamensis</name>
    <dbReference type="NCBI Taxonomy" id="218284"/>
    <lineage>
        <taxon>Bacteria</taxon>
        <taxon>Bacillati</taxon>
        <taxon>Bacillota</taxon>
        <taxon>Bacilli</taxon>
        <taxon>Bacillales</taxon>
        <taxon>Bacillaceae</taxon>
        <taxon>Rossellomorea</taxon>
    </lineage>
</organism>
<accession>A0A5D4K9Z0</accession>
<dbReference type="RefSeq" id="WP_148947807.1">
    <property type="nucleotide sequence ID" value="NZ_VTEH01000014.1"/>
</dbReference>
<proteinExistence type="predicted"/>
<reference evidence="2 3" key="1">
    <citation type="submission" date="2019-08" db="EMBL/GenBank/DDBJ databases">
        <title>Bacillus genomes from the desert of Cuatro Cienegas, Coahuila.</title>
        <authorList>
            <person name="Olmedo-Alvarez G."/>
        </authorList>
    </citation>
    <scope>NUCLEOTIDE SEQUENCE [LARGE SCALE GENOMIC DNA]</scope>
    <source>
        <strain evidence="2 3">CH40_1T</strain>
    </source>
</reference>
<evidence type="ECO:0000313" key="3">
    <source>
        <dbReference type="Proteomes" id="UP000323317"/>
    </source>
</evidence>
<dbReference type="Gene3D" id="3.60.40.10">
    <property type="entry name" value="PPM-type phosphatase domain"/>
    <property type="match status" value="1"/>
</dbReference>
<dbReference type="Proteomes" id="UP000323317">
    <property type="component" value="Unassembled WGS sequence"/>
</dbReference>
<evidence type="ECO:0000313" key="2">
    <source>
        <dbReference type="EMBL" id="TYR73972.1"/>
    </source>
</evidence>
<dbReference type="AlphaFoldDB" id="A0A5D4K9Z0"/>
<evidence type="ECO:0000259" key="1">
    <source>
        <dbReference type="Pfam" id="PF13672"/>
    </source>
</evidence>
<dbReference type="InterPro" id="IPR036457">
    <property type="entry name" value="PPM-type-like_dom_sf"/>
</dbReference>